<comment type="subcellular location">
    <subcellularLocation>
        <location evidence="1">Cell membrane</location>
        <topology evidence="1">Multi-pass membrane protein</topology>
    </subcellularLocation>
</comment>
<dbReference type="PANTHER" id="PTHR30252">
    <property type="entry name" value="INNER MEMBRANE PEPTIDE TRANSPORTER"/>
    <property type="match status" value="1"/>
</dbReference>
<reference evidence="8 9" key="1">
    <citation type="journal article" date="2014" name="PLoS Genet.">
        <title>Phylogenetically driven sequencing of extremely halophilic archaea reveals strategies for static and dynamic osmo-response.</title>
        <authorList>
            <person name="Becker E.A."/>
            <person name="Seitzer P.M."/>
            <person name="Tritt A."/>
            <person name="Larsen D."/>
            <person name="Krusor M."/>
            <person name="Yao A.I."/>
            <person name="Wu D."/>
            <person name="Madern D."/>
            <person name="Eisen J.A."/>
            <person name="Darling A.E."/>
            <person name="Facciotti M.T."/>
        </authorList>
    </citation>
    <scope>NUCLEOTIDE SEQUENCE [LARGE SCALE GENOMIC DNA]</scope>
    <source>
        <strain evidence="8 9">DSM 8989</strain>
    </source>
</reference>
<comment type="caution">
    <text evidence="8">The sequence shown here is derived from an EMBL/GenBank/DDBJ whole genome shotgun (WGS) entry which is preliminary data.</text>
</comment>
<dbReference type="EMBL" id="AOME01000054">
    <property type="protein sequence ID" value="EMA52477.1"/>
    <property type="molecule type" value="Genomic_DNA"/>
</dbReference>
<keyword evidence="2" id="KW-1003">Cell membrane</keyword>
<keyword evidence="5 6" id="KW-0472">Membrane</keyword>
<evidence type="ECO:0000256" key="6">
    <source>
        <dbReference type="SAM" id="Phobius"/>
    </source>
</evidence>
<evidence type="ECO:0000313" key="9">
    <source>
        <dbReference type="Proteomes" id="UP000011625"/>
    </source>
</evidence>
<feature type="transmembrane region" description="Helical" evidence="6">
    <location>
        <begin position="680"/>
        <end position="699"/>
    </location>
</feature>
<name>M0N3G1_9EURY</name>
<evidence type="ECO:0000259" key="7">
    <source>
        <dbReference type="Pfam" id="PF02554"/>
    </source>
</evidence>
<dbReference type="AlphaFoldDB" id="M0N3G1"/>
<feature type="transmembrane region" description="Helical" evidence="6">
    <location>
        <begin position="532"/>
        <end position="554"/>
    </location>
</feature>
<feature type="transmembrane region" description="Helical" evidence="6">
    <location>
        <begin position="777"/>
        <end position="802"/>
    </location>
</feature>
<feature type="transmembrane region" description="Helical" evidence="6">
    <location>
        <begin position="574"/>
        <end position="595"/>
    </location>
</feature>
<proteinExistence type="predicted"/>
<organism evidence="8 9">
    <name type="scientific">Halococcus salifodinae DSM 8989</name>
    <dbReference type="NCBI Taxonomy" id="1227456"/>
    <lineage>
        <taxon>Archaea</taxon>
        <taxon>Methanobacteriati</taxon>
        <taxon>Methanobacteriota</taxon>
        <taxon>Stenosarchaea group</taxon>
        <taxon>Halobacteria</taxon>
        <taxon>Halobacteriales</taxon>
        <taxon>Halococcaceae</taxon>
        <taxon>Halococcus</taxon>
    </lineage>
</organism>
<dbReference type="PANTHER" id="PTHR30252:SF0">
    <property type="entry name" value="PEPTIDE TRANSPORTER CSTA"/>
    <property type="match status" value="1"/>
</dbReference>
<feature type="transmembrane region" description="Helical" evidence="6">
    <location>
        <begin position="378"/>
        <end position="396"/>
    </location>
</feature>
<feature type="transmembrane region" description="Helical" evidence="6">
    <location>
        <begin position="628"/>
        <end position="648"/>
    </location>
</feature>
<dbReference type="NCBIfam" id="NF033587">
    <property type="entry name" value="transpos_IS6"/>
    <property type="match status" value="1"/>
</dbReference>
<evidence type="ECO:0000256" key="4">
    <source>
        <dbReference type="ARBA" id="ARBA00022989"/>
    </source>
</evidence>
<feature type="domain" description="CstA N-terminal" evidence="7">
    <location>
        <begin position="606"/>
        <end position="751"/>
    </location>
</feature>
<dbReference type="STRING" id="1227456.C450_10278"/>
<dbReference type="InterPro" id="IPR047930">
    <property type="entry name" value="Transpos_IS6"/>
</dbReference>
<keyword evidence="4 6" id="KW-1133">Transmembrane helix</keyword>
<feature type="transmembrane region" description="Helical" evidence="6">
    <location>
        <begin position="488"/>
        <end position="512"/>
    </location>
</feature>
<feature type="transmembrane region" description="Helical" evidence="6">
    <location>
        <begin position="455"/>
        <end position="476"/>
    </location>
</feature>
<protein>
    <submittedName>
        <fullName evidence="8">Carbon starvation protein A</fullName>
    </submittedName>
</protein>
<keyword evidence="3 6" id="KW-0812">Transmembrane</keyword>
<evidence type="ECO:0000256" key="3">
    <source>
        <dbReference type="ARBA" id="ARBA00022692"/>
    </source>
</evidence>
<feature type="transmembrane region" description="Helical" evidence="6">
    <location>
        <begin position="705"/>
        <end position="726"/>
    </location>
</feature>
<evidence type="ECO:0000256" key="5">
    <source>
        <dbReference type="ARBA" id="ARBA00023136"/>
    </source>
</evidence>
<dbReference type="GO" id="GO:0009267">
    <property type="term" value="P:cellular response to starvation"/>
    <property type="evidence" value="ECO:0007669"/>
    <property type="project" value="InterPro"/>
</dbReference>
<dbReference type="Proteomes" id="UP000011625">
    <property type="component" value="Unassembled WGS sequence"/>
</dbReference>
<keyword evidence="9" id="KW-1185">Reference proteome</keyword>
<feature type="transmembrane region" description="Helical" evidence="6">
    <location>
        <begin position="403"/>
        <end position="422"/>
    </location>
</feature>
<dbReference type="PATRIC" id="fig|1227456.3.peg.2079"/>
<accession>M0N3G1</accession>
<feature type="transmembrane region" description="Helical" evidence="6">
    <location>
        <begin position="738"/>
        <end position="757"/>
    </location>
</feature>
<feature type="transmembrane region" description="Helical" evidence="6">
    <location>
        <begin position="349"/>
        <end position="372"/>
    </location>
</feature>
<gene>
    <name evidence="8" type="ORF">C450_10278</name>
</gene>
<feature type="transmembrane region" description="Helical" evidence="6">
    <location>
        <begin position="210"/>
        <end position="236"/>
    </location>
</feature>
<evidence type="ECO:0000256" key="2">
    <source>
        <dbReference type="ARBA" id="ARBA00022475"/>
    </source>
</evidence>
<dbReference type="GO" id="GO:0005886">
    <property type="term" value="C:plasma membrane"/>
    <property type="evidence" value="ECO:0007669"/>
    <property type="project" value="UniProtKB-SubCell"/>
</dbReference>
<sequence length="827" mass="89142">MEREATPRLLMKLSIQLHLAGLSLSNTVSILDVFGVSRARSTIHNWVHKAELQPESGKTPDHVAVDETVIRLDDERYWLYAAVDPESNELLHTKLETTRNTALAHGFFAELRQKHHVDDATFLIDGATPLHEAGRRHGLDFRDEQHGNRNAVERVFVRENDAPPRSRTVSVTPIQQLPTSGCDRSPSHGICVSEHYRRIKEQRLIQSFRYILGEFTMVQAIWLVAFVLTTFTVAYLGYSRYLAQFVEIDDENETPAHKYNDGQEYVPSSKPVLLGHHYSSIAGGAPIVGPITAGVVWGWVPAFLWVAIGNPLFGSVHDFMALSSSMRHEGKSIGYIIGQYVGERGKDMILWFAFLTIILVVAVFALVVSVVFNAYPQAATASLIYIALALTFGVYLYQLDLPFLPGTVAFVAAVFAGIWVGLQFPFALVPGDYPAGTIVLLSSTPLPPVLDSANIAMWIPVVMIYGFIASVLPVWILLQPRDFLTSSLLYAGVGGVLLAVILGTVLGVGNTLEIELPAYAGFWGGALVDTRLPLFPLLFVTIACGTISGFHSLVSSGTTAKQLDKESDARTIGYGGMLGEGLLATVALICVSVYATAPASGGIALALPNFATGGGEILNATSGALGVAIPQTAAAAFMGLVLVSFLLTSTDTAVRLGRYMLEEIVGTPETSTQKVATNRYVTSALQVIPAYILVSSGRWADLWPLFGGANQTLAALALLVATVWLANWSDSKQLLSTGLPMAAMFVVTTTALLYLALYQNLYQKFILGQWGEAGPTLLAQGSTVVQIVIALVLVWLALSLAYMGLTNIRAARETGTVAADGGEPSDD</sequence>
<feature type="domain" description="CstA N-terminal" evidence="7">
    <location>
        <begin position="220"/>
        <end position="594"/>
    </location>
</feature>
<dbReference type="InterPro" id="IPR003706">
    <property type="entry name" value="CstA_N"/>
</dbReference>
<evidence type="ECO:0000313" key="8">
    <source>
        <dbReference type="EMBL" id="EMA52477.1"/>
    </source>
</evidence>
<dbReference type="InterPro" id="IPR051605">
    <property type="entry name" value="CstA"/>
</dbReference>
<dbReference type="Pfam" id="PF02554">
    <property type="entry name" value="CstA"/>
    <property type="match status" value="2"/>
</dbReference>
<evidence type="ECO:0000256" key="1">
    <source>
        <dbReference type="ARBA" id="ARBA00004651"/>
    </source>
</evidence>